<dbReference type="AlphaFoldDB" id="A0A5S3Z8V9"/>
<keyword evidence="1" id="KW-0472">Membrane</keyword>
<feature type="transmembrane region" description="Helical" evidence="1">
    <location>
        <begin position="244"/>
        <end position="262"/>
    </location>
</feature>
<feature type="transmembrane region" description="Helical" evidence="1">
    <location>
        <begin position="313"/>
        <end position="331"/>
    </location>
</feature>
<reference evidence="2 3" key="1">
    <citation type="submission" date="2017-12" db="EMBL/GenBank/DDBJ databases">
        <authorList>
            <person name="Paulsen S."/>
            <person name="Gram L.K."/>
        </authorList>
    </citation>
    <scope>NUCLEOTIDE SEQUENCE [LARGE SCALE GENOMIC DNA]</scope>
    <source>
        <strain evidence="2 3">S2897</strain>
    </source>
</reference>
<feature type="transmembrane region" description="Helical" evidence="1">
    <location>
        <begin position="187"/>
        <end position="208"/>
    </location>
</feature>
<dbReference type="InterPro" id="IPR010266">
    <property type="entry name" value="NnrS"/>
</dbReference>
<dbReference type="Proteomes" id="UP000305874">
    <property type="component" value="Unassembled WGS sequence"/>
</dbReference>
<feature type="transmembrane region" description="Helical" evidence="1">
    <location>
        <begin position="343"/>
        <end position="361"/>
    </location>
</feature>
<protein>
    <submittedName>
        <fullName evidence="2">NnrS family protein</fullName>
    </submittedName>
</protein>
<sequence>MQIQEPNTPDNKQNGFHHPFWQLAFRSFFLTGALFAATAIALWAAMLAGLITLPQPILPAVLWHSHEMIFGFAALIAVGFIMTAVQTWTGLPSITGLPVAALLLLWICIRILVFTNTHTTIIAALIMSLLWWAAIVFTFTRIIFSAGNVRNYLFVPMLMALATLNAATLVLSLMGEHLIALHLIRSAVLLFTLLIGVVGGRVIPFFTARGANIDAQTPMIWAEKIQLPLTVTCLVVFITSHFELLPFSPAILLIVTGSVHLIRMKPWSSLSTFTMPLLWSLHSAYAFMGLGLIALGLSYYIDTLLFSNALHLITLGAIGLMILAMISRVSLGHTGRKLNVKPQITAAFICLVGATLLRFTLTLTGHAFIGWALSTALWVASFTIFFFIYWPVLSAPRQ</sequence>
<gene>
    <name evidence="2" type="ORF">CWC05_04465</name>
</gene>
<dbReference type="Pfam" id="PF05940">
    <property type="entry name" value="NnrS"/>
    <property type="match status" value="1"/>
</dbReference>
<feature type="transmembrane region" description="Helical" evidence="1">
    <location>
        <begin position="28"/>
        <end position="48"/>
    </location>
</feature>
<name>A0A5S3Z8V9_9GAMM</name>
<proteinExistence type="predicted"/>
<dbReference type="RefSeq" id="WP_138547501.1">
    <property type="nucleotide sequence ID" value="NZ_PNCG01000002.1"/>
</dbReference>
<dbReference type="STRING" id="151081.TW72_18350"/>
<evidence type="ECO:0000256" key="1">
    <source>
        <dbReference type="SAM" id="Phobius"/>
    </source>
</evidence>
<keyword evidence="1" id="KW-1133">Transmembrane helix</keyword>
<evidence type="ECO:0000313" key="3">
    <source>
        <dbReference type="Proteomes" id="UP000305874"/>
    </source>
</evidence>
<feature type="transmembrane region" description="Helical" evidence="1">
    <location>
        <begin position="97"/>
        <end position="115"/>
    </location>
</feature>
<dbReference type="EMBL" id="PNCG01000002">
    <property type="protein sequence ID" value="TMP88684.1"/>
    <property type="molecule type" value="Genomic_DNA"/>
</dbReference>
<feature type="transmembrane region" description="Helical" evidence="1">
    <location>
        <begin position="367"/>
        <end position="390"/>
    </location>
</feature>
<organism evidence="2 3">
    <name type="scientific">Pseudoalteromonas ruthenica</name>
    <dbReference type="NCBI Taxonomy" id="151081"/>
    <lineage>
        <taxon>Bacteria</taxon>
        <taxon>Pseudomonadati</taxon>
        <taxon>Pseudomonadota</taxon>
        <taxon>Gammaproteobacteria</taxon>
        <taxon>Alteromonadales</taxon>
        <taxon>Pseudoalteromonadaceae</taxon>
        <taxon>Pseudoalteromonas</taxon>
    </lineage>
</organism>
<feature type="transmembrane region" description="Helical" evidence="1">
    <location>
        <begin position="68"/>
        <end position="85"/>
    </location>
</feature>
<feature type="transmembrane region" description="Helical" evidence="1">
    <location>
        <begin position="121"/>
        <end position="140"/>
    </location>
</feature>
<feature type="transmembrane region" description="Helical" evidence="1">
    <location>
        <begin position="152"/>
        <end position="175"/>
    </location>
</feature>
<comment type="caution">
    <text evidence="2">The sequence shown here is derived from an EMBL/GenBank/DDBJ whole genome shotgun (WGS) entry which is preliminary data.</text>
</comment>
<evidence type="ECO:0000313" key="2">
    <source>
        <dbReference type="EMBL" id="TMP88684.1"/>
    </source>
</evidence>
<reference evidence="3" key="2">
    <citation type="submission" date="2019-06" db="EMBL/GenBank/DDBJ databases">
        <title>Co-occurence of chitin degradation, pigmentation and bioactivity in marine Pseudoalteromonas.</title>
        <authorList>
            <person name="Sonnenschein E.C."/>
            <person name="Bech P.K."/>
        </authorList>
    </citation>
    <scope>NUCLEOTIDE SEQUENCE [LARGE SCALE GENOMIC DNA]</scope>
    <source>
        <strain evidence="3">S2897</strain>
    </source>
</reference>
<feature type="transmembrane region" description="Helical" evidence="1">
    <location>
        <begin position="283"/>
        <end position="301"/>
    </location>
</feature>
<keyword evidence="1" id="KW-0812">Transmembrane</keyword>
<accession>A0A5S3Z8V9</accession>